<evidence type="ECO:0000256" key="1">
    <source>
        <dbReference type="ARBA" id="ARBA00023125"/>
    </source>
</evidence>
<feature type="region of interest" description="Disordered" evidence="2">
    <location>
        <begin position="66"/>
        <end position="91"/>
    </location>
</feature>
<evidence type="ECO:0000313" key="4">
    <source>
        <dbReference type="EMBL" id="MBB4674266.1"/>
    </source>
</evidence>
<dbReference type="SUPFAM" id="SSF46955">
    <property type="entry name" value="Putative DNA-binding domain"/>
    <property type="match status" value="1"/>
</dbReference>
<evidence type="ECO:0000313" key="5">
    <source>
        <dbReference type="Proteomes" id="UP000533598"/>
    </source>
</evidence>
<dbReference type="PROSITE" id="PS50937">
    <property type="entry name" value="HTH_MERR_2"/>
    <property type="match status" value="1"/>
</dbReference>
<dbReference type="SMART" id="SM00422">
    <property type="entry name" value="HTH_MERR"/>
    <property type="match status" value="1"/>
</dbReference>
<gene>
    <name evidence="4" type="ORF">HNR67_000384</name>
</gene>
<accession>A0A7W7C6F9</accession>
<proteinExistence type="predicted"/>
<dbReference type="AlphaFoldDB" id="A0A7W7C6F9"/>
<dbReference type="GO" id="GO:0003700">
    <property type="term" value="F:DNA-binding transcription factor activity"/>
    <property type="evidence" value="ECO:0007669"/>
    <property type="project" value="InterPro"/>
</dbReference>
<evidence type="ECO:0000259" key="3">
    <source>
        <dbReference type="PROSITE" id="PS50937"/>
    </source>
</evidence>
<comment type="caution">
    <text evidence="4">The sequence shown here is derived from an EMBL/GenBank/DDBJ whole genome shotgun (WGS) entry which is preliminary data.</text>
</comment>
<reference evidence="4 5" key="1">
    <citation type="submission" date="2020-08" db="EMBL/GenBank/DDBJ databases">
        <title>Sequencing the genomes of 1000 actinobacteria strains.</title>
        <authorList>
            <person name="Klenk H.-P."/>
        </authorList>
    </citation>
    <scope>NUCLEOTIDE SEQUENCE [LARGE SCALE GENOMIC DNA]</scope>
    <source>
        <strain evidence="4 5">DSM 44230</strain>
    </source>
</reference>
<dbReference type="PANTHER" id="PTHR30204:SF97">
    <property type="entry name" value="MERR FAMILY REGULATORY PROTEIN"/>
    <property type="match status" value="1"/>
</dbReference>
<dbReference type="Proteomes" id="UP000533598">
    <property type="component" value="Unassembled WGS sequence"/>
</dbReference>
<keyword evidence="5" id="KW-1185">Reference proteome</keyword>
<dbReference type="Gene3D" id="1.10.1660.10">
    <property type="match status" value="1"/>
</dbReference>
<dbReference type="InterPro" id="IPR009061">
    <property type="entry name" value="DNA-bd_dom_put_sf"/>
</dbReference>
<feature type="domain" description="HTH merR-type" evidence="3">
    <location>
        <begin position="1"/>
        <end position="69"/>
    </location>
</feature>
<evidence type="ECO:0000256" key="2">
    <source>
        <dbReference type="SAM" id="MobiDB-lite"/>
    </source>
</evidence>
<name>A0A7W7C6F9_9PSEU</name>
<sequence>MTVAAMAARLGVAPATLRTWDRRYGLGPGGHTTGRHRRYGPADIARLERMHRALLRGAAPAEAARYARSTAEDIEPPAETPRSSAHRIGRGLRLPGAGRRARGLGRALLAMDAAAAQEVLAEAIAEDGVTRTWELLAGPVLAALADRGLPPVSHLAGQCVRAALAAAEVGAPLPVTDNPVLLFCADPGALPPQVLAAALAQRGIPRTILLAAFPAEALAALVRRLSPAAILLWAGCPEQAEPRFFHRTKGRVPLFAAGPGWAEIDLPPQVRRVGGPGDAVQRLAASLG</sequence>
<protein>
    <submittedName>
        <fullName evidence="4">DNA-binding transcriptional MerR regulator</fullName>
    </submittedName>
</protein>
<dbReference type="InterPro" id="IPR047057">
    <property type="entry name" value="MerR_fam"/>
</dbReference>
<organism evidence="4 5">
    <name type="scientific">Crossiella cryophila</name>
    <dbReference type="NCBI Taxonomy" id="43355"/>
    <lineage>
        <taxon>Bacteria</taxon>
        <taxon>Bacillati</taxon>
        <taxon>Actinomycetota</taxon>
        <taxon>Actinomycetes</taxon>
        <taxon>Pseudonocardiales</taxon>
        <taxon>Pseudonocardiaceae</taxon>
        <taxon>Crossiella</taxon>
    </lineage>
</organism>
<dbReference type="PANTHER" id="PTHR30204">
    <property type="entry name" value="REDOX-CYCLING DRUG-SENSING TRANSCRIPTIONAL ACTIVATOR SOXR"/>
    <property type="match status" value="1"/>
</dbReference>
<dbReference type="EMBL" id="JACHMH010000001">
    <property type="protein sequence ID" value="MBB4674266.1"/>
    <property type="molecule type" value="Genomic_DNA"/>
</dbReference>
<keyword evidence="1 4" id="KW-0238">DNA-binding</keyword>
<dbReference type="GO" id="GO:0003677">
    <property type="term" value="F:DNA binding"/>
    <property type="evidence" value="ECO:0007669"/>
    <property type="project" value="UniProtKB-KW"/>
</dbReference>
<dbReference type="Pfam" id="PF13411">
    <property type="entry name" value="MerR_1"/>
    <property type="match status" value="1"/>
</dbReference>
<dbReference type="InterPro" id="IPR000551">
    <property type="entry name" value="MerR-type_HTH_dom"/>
</dbReference>